<organism evidence="2 3">
    <name type="scientific">Sphingomonas olei</name>
    <dbReference type="NCBI Taxonomy" id="1886787"/>
    <lineage>
        <taxon>Bacteria</taxon>
        <taxon>Pseudomonadati</taxon>
        <taxon>Pseudomonadota</taxon>
        <taxon>Alphaproteobacteria</taxon>
        <taxon>Sphingomonadales</taxon>
        <taxon>Sphingomonadaceae</taxon>
        <taxon>Sphingomonas</taxon>
    </lineage>
</organism>
<keyword evidence="1" id="KW-1133">Transmembrane helix</keyword>
<evidence type="ECO:0000313" key="3">
    <source>
        <dbReference type="Proteomes" id="UP000308038"/>
    </source>
</evidence>
<dbReference type="RefSeq" id="WP_136451166.1">
    <property type="nucleotide sequence ID" value="NZ_SSTI01000004.1"/>
</dbReference>
<keyword evidence="3" id="KW-1185">Reference proteome</keyword>
<proteinExistence type="predicted"/>
<reference evidence="2 3" key="1">
    <citation type="submission" date="2019-04" db="EMBL/GenBank/DDBJ databases">
        <title>Microbes associate with the intestines of laboratory mice.</title>
        <authorList>
            <person name="Navarre W."/>
            <person name="Wong E."/>
            <person name="Huang K.C."/>
            <person name="Tropini C."/>
            <person name="Ng K."/>
            <person name="Yu B."/>
        </authorList>
    </citation>
    <scope>NUCLEOTIDE SEQUENCE [LARGE SCALE GENOMIC DNA]</scope>
    <source>
        <strain evidence="2 3">NM83_B4-11</strain>
    </source>
</reference>
<comment type="caution">
    <text evidence="2">The sequence shown here is derived from an EMBL/GenBank/DDBJ whole genome shotgun (WGS) entry which is preliminary data.</text>
</comment>
<accession>A0ABY2QI41</accession>
<feature type="transmembrane region" description="Helical" evidence="1">
    <location>
        <begin position="85"/>
        <end position="105"/>
    </location>
</feature>
<evidence type="ECO:0000256" key="1">
    <source>
        <dbReference type="SAM" id="Phobius"/>
    </source>
</evidence>
<keyword evidence="1" id="KW-0812">Transmembrane</keyword>
<sequence>MLMLLVLLLFVATSSCVALRANKRFHSADRLPVQWSLTDEVNWSAPRPVALAFMPVLTVLLLGFATGLSLSVAPRPGQEHFALPVLVLMGAALLAGQQLHLWLAWRALNRGKEQRL</sequence>
<dbReference type="EMBL" id="SSTI01000004">
    <property type="protein sequence ID" value="THG40473.1"/>
    <property type="molecule type" value="Genomic_DNA"/>
</dbReference>
<keyword evidence="1" id="KW-0472">Membrane</keyword>
<gene>
    <name evidence="2" type="ORF">E5988_06480</name>
</gene>
<evidence type="ECO:0000313" key="2">
    <source>
        <dbReference type="EMBL" id="THG40473.1"/>
    </source>
</evidence>
<feature type="transmembrane region" description="Helical" evidence="1">
    <location>
        <begin position="49"/>
        <end position="73"/>
    </location>
</feature>
<protein>
    <submittedName>
        <fullName evidence="2">Uncharacterized protein</fullName>
    </submittedName>
</protein>
<name>A0ABY2QI41_9SPHN</name>
<dbReference type="Proteomes" id="UP000308038">
    <property type="component" value="Unassembled WGS sequence"/>
</dbReference>